<dbReference type="EMBL" id="GHES01041839">
    <property type="protein sequence ID" value="MPA72398.1"/>
    <property type="molecule type" value="Transcribed_RNA"/>
</dbReference>
<sequence length="435" mass="47845">MVAPKEESLIYGTKISSVGPGTVTGQDVTHEPSNMDLAMKLHYLKGIYYFRSPAFQGQTIMDIKEPMFRWLDHLCVACGRFRRSESGRPFIKCNDCGVRLIESHCDKTIDEWLQITDVSLQAKLLVSHQAIGPELAFSPLVLIQLTWFKCGGVSVGLCWAHVLGDAFSAVDFINMWGQFAAGHKPPRPLSSDQSHTKIENSPNPAMHFQDPLSIKRVSPVGDNWITTNNCKMEPFSFHVTATQLSHLQSKVCGGGNGNDRIPPFESLCAIIWQCVAKVRDGSEPKIVTICKNGPPNHKNCIFGNGQVISVVKADFSIIEANPKELAELVINRAVNETSQIEEAIGRDQGSSDFILYGANLTFVDMEGANFYGLEFKGQKPIDVNYTIDGVGDEGVVLVLPGKKDGDAAGRIVTIMMPENQVMELKSQLKVEFSIA</sequence>
<dbReference type="InterPro" id="IPR050317">
    <property type="entry name" value="Plant_Fungal_Acyltransferase"/>
</dbReference>
<dbReference type="PANTHER" id="PTHR31642:SF115">
    <property type="entry name" value="PROTEIN ECERIFERUM 26-LIKE"/>
    <property type="match status" value="1"/>
</dbReference>
<dbReference type="GO" id="GO:0016747">
    <property type="term" value="F:acyltransferase activity, transferring groups other than amino-acyl groups"/>
    <property type="evidence" value="ECO:0007669"/>
    <property type="project" value="TreeGrafter"/>
</dbReference>
<accession>A0A5B7BV86</accession>
<organism evidence="2">
    <name type="scientific">Davidia involucrata</name>
    <name type="common">Dove tree</name>
    <dbReference type="NCBI Taxonomy" id="16924"/>
    <lineage>
        <taxon>Eukaryota</taxon>
        <taxon>Viridiplantae</taxon>
        <taxon>Streptophyta</taxon>
        <taxon>Embryophyta</taxon>
        <taxon>Tracheophyta</taxon>
        <taxon>Spermatophyta</taxon>
        <taxon>Magnoliopsida</taxon>
        <taxon>eudicotyledons</taxon>
        <taxon>Gunneridae</taxon>
        <taxon>Pentapetalae</taxon>
        <taxon>asterids</taxon>
        <taxon>Cornales</taxon>
        <taxon>Nyssaceae</taxon>
        <taxon>Davidia</taxon>
    </lineage>
</organism>
<reference evidence="2" key="1">
    <citation type="submission" date="2019-08" db="EMBL/GenBank/DDBJ databases">
        <title>Reference gene set and small RNA set construction with multiple tissues from Davidia involucrata Baill.</title>
        <authorList>
            <person name="Yang H."/>
            <person name="Zhou C."/>
            <person name="Li G."/>
            <person name="Wang J."/>
            <person name="Gao P."/>
            <person name="Wang M."/>
            <person name="Wang R."/>
            <person name="Zhao Y."/>
        </authorList>
    </citation>
    <scope>NUCLEOTIDE SEQUENCE</scope>
    <source>
        <tissue evidence="2">Mixed with DoveR01_LX</tissue>
    </source>
</reference>
<comment type="similarity">
    <text evidence="1">Belongs to the plant acyltransferase family.</text>
</comment>
<dbReference type="Gene3D" id="3.30.559.10">
    <property type="entry name" value="Chloramphenicol acetyltransferase-like domain"/>
    <property type="match status" value="2"/>
</dbReference>
<dbReference type="PANTHER" id="PTHR31642">
    <property type="entry name" value="TRICHOTHECENE 3-O-ACETYLTRANSFERASE"/>
    <property type="match status" value="1"/>
</dbReference>
<dbReference type="Pfam" id="PF02458">
    <property type="entry name" value="Transferase"/>
    <property type="match status" value="1"/>
</dbReference>
<evidence type="ECO:0000256" key="1">
    <source>
        <dbReference type="ARBA" id="ARBA00009861"/>
    </source>
</evidence>
<protein>
    <recommendedName>
        <fullName evidence="3">Protein ECERIFERUM 26-like</fullName>
    </recommendedName>
</protein>
<dbReference type="AlphaFoldDB" id="A0A5B7BV86"/>
<name>A0A5B7BV86_DAVIN</name>
<evidence type="ECO:0008006" key="3">
    <source>
        <dbReference type="Google" id="ProtNLM"/>
    </source>
</evidence>
<proteinExistence type="inferred from homology"/>
<gene>
    <name evidence="2" type="ORF">Din_041839</name>
</gene>
<dbReference type="InterPro" id="IPR023213">
    <property type="entry name" value="CAT-like_dom_sf"/>
</dbReference>
<evidence type="ECO:0000313" key="2">
    <source>
        <dbReference type="EMBL" id="MPA72398.1"/>
    </source>
</evidence>